<proteinExistence type="predicted"/>
<evidence type="ECO:0000313" key="5">
    <source>
        <dbReference type="Proteomes" id="UP000192980"/>
    </source>
</evidence>
<gene>
    <name evidence="4" type="ORF">SAMN05660862_0678</name>
</gene>
<sequence>MRASETNKSNARLKELMSLYFAQNIHDGDKQELWDYINDPMFSQEVKRLIPDATDEPLPHYTLGEEKQHQILTYILREQEEIEVDNEIKTLPGRLKRIGWRKLSIAASIVAVLSIAGLALINIKSSGESNQPTVVQEIPAGTNGATLRLADGRIINLEEAGNGEIAQEAGIKIEKGSDGELIYRMDTKTSATDQINVLTTARGQMYSIVLPDGSKVWMNSDSELEYMANLVTEGKRVVKLRGEAYFEISKDKSHPFIVNTKGQDVEVLGTQFNVNAYENEPFISTTLLEGSISLRTATEQRLLSPGQQALNKQGQLQVRQANIENITDWKEGDFAFKNVDFKTALRKIERWYNVEMIYDKSLPKDLQAGGWISRKKNLSSVLEFIESAKMVRFKADGNKIYVMPY</sequence>
<feature type="transmembrane region" description="Helical" evidence="1">
    <location>
        <begin position="103"/>
        <end position="123"/>
    </location>
</feature>
<dbReference type="GO" id="GO:0016989">
    <property type="term" value="F:sigma factor antagonist activity"/>
    <property type="evidence" value="ECO:0007669"/>
    <property type="project" value="TreeGrafter"/>
</dbReference>
<evidence type="ECO:0000259" key="2">
    <source>
        <dbReference type="Pfam" id="PF04773"/>
    </source>
</evidence>
<keyword evidence="1" id="KW-0812">Transmembrane</keyword>
<dbReference type="STRING" id="561061.SAMN05660862_0678"/>
<dbReference type="Pfam" id="PF04773">
    <property type="entry name" value="FecR"/>
    <property type="match status" value="1"/>
</dbReference>
<feature type="domain" description="Protein FecR C-terminal" evidence="3">
    <location>
        <begin position="334"/>
        <end position="402"/>
    </location>
</feature>
<name>A0A1X7ID23_9SPHI</name>
<dbReference type="Gene3D" id="2.60.120.1440">
    <property type="match status" value="1"/>
</dbReference>
<protein>
    <submittedName>
        <fullName evidence="4">FecR family protein</fullName>
    </submittedName>
</protein>
<keyword evidence="1" id="KW-0472">Membrane</keyword>
<evidence type="ECO:0000313" key="4">
    <source>
        <dbReference type="EMBL" id="SMG12346.1"/>
    </source>
</evidence>
<evidence type="ECO:0000259" key="3">
    <source>
        <dbReference type="Pfam" id="PF16344"/>
    </source>
</evidence>
<dbReference type="InterPro" id="IPR012373">
    <property type="entry name" value="Ferrdict_sens_TM"/>
</dbReference>
<dbReference type="RefSeq" id="WP_085471536.1">
    <property type="nucleotide sequence ID" value="NZ_FXAU01000001.1"/>
</dbReference>
<dbReference type="Gene3D" id="3.55.50.30">
    <property type="match status" value="1"/>
</dbReference>
<dbReference type="InterPro" id="IPR006860">
    <property type="entry name" value="FecR"/>
</dbReference>
<accession>A0A1X7ID23</accession>
<dbReference type="EMBL" id="FXAU01000001">
    <property type="protein sequence ID" value="SMG12346.1"/>
    <property type="molecule type" value="Genomic_DNA"/>
</dbReference>
<dbReference type="PANTHER" id="PTHR30273">
    <property type="entry name" value="PERIPLASMIC SIGNAL SENSOR AND SIGMA FACTOR ACTIVATOR FECR-RELATED"/>
    <property type="match status" value="1"/>
</dbReference>
<keyword evidence="1" id="KW-1133">Transmembrane helix</keyword>
<dbReference type="AlphaFoldDB" id="A0A1X7ID23"/>
<dbReference type="OrthoDB" id="1099963at2"/>
<dbReference type="InterPro" id="IPR032508">
    <property type="entry name" value="FecR_C"/>
</dbReference>
<organism evidence="4 5">
    <name type="scientific">Sphingobacterium psychroaquaticum</name>
    <dbReference type="NCBI Taxonomy" id="561061"/>
    <lineage>
        <taxon>Bacteria</taxon>
        <taxon>Pseudomonadati</taxon>
        <taxon>Bacteroidota</taxon>
        <taxon>Sphingobacteriia</taxon>
        <taxon>Sphingobacteriales</taxon>
        <taxon>Sphingobacteriaceae</taxon>
        <taxon>Sphingobacterium</taxon>
    </lineage>
</organism>
<dbReference type="PANTHER" id="PTHR30273:SF2">
    <property type="entry name" value="PROTEIN FECR"/>
    <property type="match status" value="1"/>
</dbReference>
<reference evidence="4 5" key="1">
    <citation type="submission" date="2017-04" db="EMBL/GenBank/DDBJ databases">
        <authorList>
            <person name="Afonso C.L."/>
            <person name="Miller P.J."/>
            <person name="Scott M.A."/>
            <person name="Spackman E."/>
            <person name="Goraichik I."/>
            <person name="Dimitrov K.M."/>
            <person name="Suarez D.L."/>
            <person name="Swayne D.E."/>
        </authorList>
    </citation>
    <scope>NUCLEOTIDE SEQUENCE [LARGE SCALE GENOMIC DNA]</scope>
    <source>
        <strain evidence="4 5">DSM 22418</strain>
    </source>
</reference>
<keyword evidence="5" id="KW-1185">Reference proteome</keyword>
<dbReference type="Pfam" id="PF16344">
    <property type="entry name" value="FecR_C"/>
    <property type="match status" value="1"/>
</dbReference>
<feature type="domain" description="FecR protein" evidence="2">
    <location>
        <begin position="197"/>
        <end position="292"/>
    </location>
</feature>
<dbReference type="Proteomes" id="UP000192980">
    <property type="component" value="Unassembled WGS sequence"/>
</dbReference>
<evidence type="ECO:0000256" key="1">
    <source>
        <dbReference type="SAM" id="Phobius"/>
    </source>
</evidence>